<feature type="region of interest" description="Disordered" evidence="7">
    <location>
        <begin position="36"/>
        <end position="58"/>
    </location>
</feature>
<keyword evidence="8" id="KW-0472">Membrane</keyword>
<feature type="transmembrane region" description="Helical" evidence="8">
    <location>
        <begin position="354"/>
        <end position="373"/>
    </location>
</feature>
<keyword evidence="8" id="KW-1133">Transmembrane helix</keyword>
<evidence type="ECO:0000313" key="10">
    <source>
        <dbReference type="EMBL" id="GAA5484734.1"/>
    </source>
</evidence>
<sequence>MNTQATCPQCGRPLPEKTTHGLCPACLLGQAMASRTFASESDDEGPPPPPTPEEIQDRFPSYEVVECLGRGGMGIVYKARQKSLDRWVAIKVLVPGEGDEGRFAERFEREAKTLAKMSHPNIVTIFDHGETGGLYYIVMEYVDGVNLRDLLREGKMEAEQALAIVPPICEALEYAHGKGVVHRDIKPENLLLDRDGRVKIADFGIASLVGATGERAGTPPYMAPEQGKGDVDRRADIYALGVVLYEMLTGERPTADLVEPSRKVQVDVKIDEMVLRALEKEPERRYQTAGEFRTVVETMTRGGRDVPQAPKTRSLPGFRSSAACALVRWGVGLGSLGFLGFLGKVEGFEGWQRLFGMFGFLGLVGLAAIIEMVARRRKKMSPSLVAPVAGAVAAGIVVGIVLPVLLQSGDGGFRKLSDEGWKLWQSGRPTEARAKFEEAVKLRSDDAKAWNGLGWACLNSGDPDSAEEAFDKVLALEPGHPAALNGLGQIALSKRDDEQAERYLHQAADRNATAAWFGLARLYLLQGRYDEAEEWARRLDQSAAHSEDSKRLLEEIRGRKSAMVSGEEIKDLAESFDEAQELEGNQIARERALDAALKSASSLVARPITLEARVWKIETERVRVRFFPSLFQDSDDFVPQLRFVAEGAEEPEFYLSMSGVKPLGGTSMGGSTRGEVEIGPWFSVDDAGAWKPGDLLTFRGRIDQVKSAPGWDGFTDSEPRRPKQKTVPGLVVSQVEFVSQIAGPDPNPPTTRDQVLIEDAALRMTAAIRDKDEAALKELAVDRIPGWRDALPAFAFELRERFRQVTGREGFDLKTGESMVKGDLGVVRCVGAKELGGKCVVMSFVKTKQGWKNCLLRTATENVPLDQMLGYLAGQLEAAAEKREAAGNDERPAAEVYLDLVEELATQKAGGLGHVHPNVRSTQAKLKVLRERHPELPDEATLQLAQERLTKLMMDQTGRAAEGLGTRHPDLRPLNARIAALEALIAEAKRRQ</sequence>
<keyword evidence="11" id="KW-1185">Reference proteome</keyword>
<reference evidence="10 11" key="1">
    <citation type="submission" date="2024-02" db="EMBL/GenBank/DDBJ databases">
        <title>Haloferula sargassicola NBRC 104335.</title>
        <authorList>
            <person name="Ichikawa N."/>
            <person name="Katano-Makiyama Y."/>
            <person name="Hidaka K."/>
        </authorList>
    </citation>
    <scope>NUCLEOTIDE SEQUENCE [LARGE SCALE GENOMIC DNA]</scope>
    <source>
        <strain evidence="10 11">NBRC 104335</strain>
    </source>
</reference>
<accession>A0ABP9UTP5</accession>
<dbReference type="SMART" id="SM00220">
    <property type="entry name" value="S_TKc"/>
    <property type="match status" value="1"/>
</dbReference>
<keyword evidence="1" id="KW-0808">Transferase</keyword>
<name>A0ABP9UTP5_9BACT</name>
<dbReference type="InterPro" id="IPR011990">
    <property type="entry name" value="TPR-like_helical_dom_sf"/>
</dbReference>
<keyword evidence="2 6" id="KW-0547">Nucleotide-binding</keyword>
<keyword evidence="3 10" id="KW-0418">Kinase</keyword>
<dbReference type="PROSITE" id="PS00108">
    <property type="entry name" value="PROTEIN_KINASE_ST"/>
    <property type="match status" value="1"/>
</dbReference>
<dbReference type="CDD" id="cd14014">
    <property type="entry name" value="STKc_PknB_like"/>
    <property type="match status" value="1"/>
</dbReference>
<dbReference type="GO" id="GO:0016301">
    <property type="term" value="F:kinase activity"/>
    <property type="evidence" value="ECO:0007669"/>
    <property type="project" value="UniProtKB-KW"/>
</dbReference>
<dbReference type="EMBL" id="BAABRI010000033">
    <property type="protein sequence ID" value="GAA5484734.1"/>
    <property type="molecule type" value="Genomic_DNA"/>
</dbReference>
<evidence type="ECO:0000259" key="9">
    <source>
        <dbReference type="PROSITE" id="PS50011"/>
    </source>
</evidence>
<evidence type="ECO:0000256" key="7">
    <source>
        <dbReference type="SAM" id="MobiDB-lite"/>
    </source>
</evidence>
<proteinExistence type="predicted"/>
<dbReference type="Proteomes" id="UP001476282">
    <property type="component" value="Unassembled WGS sequence"/>
</dbReference>
<evidence type="ECO:0000256" key="8">
    <source>
        <dbReference type="SAM" id="Phobius"/>
    </source>
</evidence>
<feature type="binding site" evidence="6">
    <location>
        <position position="91"/>
    </location>
    <ligand>
        <name>ATP</name>
        <dbReference type="ChEBI" id="CHEBI:30616"/>
    </ligand>
</feature>
<evidence type="ECO:0000256" key="6">
    <source>
        <dbReference type="PROSITE-ProRule" id="PRU10141"/>
    </source>
</evidence>
<comment type="caution">
    <text evidence="10">The sequence shown here is derived from an EMBL/GenBank/DDBJ whole genome shotgun (WGS) entry which is preliminary data.</text>
</comment>
<dbReference type="PROSITE" id="PS50005">
    <property type="entry name" value="TPR"/>
    <property type="match status" value="1"/>
</dbReference>
<evidence type="ECO:0000256" key="4">
    <source>
        <dbReference type="ARBA" id="ARBA00022840"/>
    </source>
</evidence>
<evidence type="ECO:0000256" key="3">
    <source>
        <dbReference type="ARBA" id="ARBA00022777"/>
    </source>
</evidence>
<dbReference type="InterPro" id="IPR011009">
    <property type="entry name" value="Kinase-like_dom_sf"/>
</dbReference>
<dbReference type="Gene3D" id="3.30.200.20">
    <property type="entry name" value="Phosphorylase Kinase, domain 1"/>
    <property type="match status" value="1"/>
</dbReference>
<dbReference type="SUPFAM" id="SSF56112">
    <property type="entry name" value="Protein kinase-like (PK-like)"/>
    <property type="match status" value="1"/>
</dbReference>
<dbReference type="SMART" id="SM00028">
    <property type="entry name" value="TPR"/>
    <property type="match status" value="4"/>
</dbReference>
<dbReference type="Gene3D" id="1.25.40.10">
    <property type="entry name" value="Tetratricopeptide repeat domain"/>
    <property type="match status" value="1"/>
</dbReference>
<dbReference type="RefSeq" id="WP_353568839.1">
    <property type="nucleotide sequence ID" value="NZ_BAABRI010000033.1"/>
</dbReference>
<feature type="transmembrane region" description="Helical" evidence="8">
    <location>
        <begin position="385"/>
        <end position="406"/>
    </location>
</feature>
<dbReference type="InterPro" id="IPR019734">
    <property type="entry name" value="TPR_rpt"/>
</dbReference>
<dbReference type="InterPro" id="IPR008271">
    <property type="entry name" value="Ser/Thr_kinase_AS"/>
</dbReference>
<evidence type="ECO:0000313" key="11">
    <source>
        <dbReference type="Proteomes" id="UP001476282"/>
    </source>
</evidence>
<dbReference type="Pfam" id="PF13432">
    <property type="entry name" value="TPR_16"/>
    <property type="match status" value="2"/>
</dbReference>
<dbReference type="Gene3D" id="1.10.510.10">
    <property type="entry name" value="Transferase(Phosphotransferase) domain 1"/>
    <property type="match status" value="1"/>
</dbReference>
<evidence type="ECO:0000256" key="2">
    <source>
        <dbReference type="ARBA" id="ARBA00022741"/>
    </source>
</evidence>
<keyword evidence="5" id="KW-0802">TPR repeat</keyword>
<evidence type="ECO:0000256" key="5">
    <source>
        <dbReference type="PROSITE-ProRule" id="PRU00339"/>
    </source>
</evidence>
<dbReference type="Pfam" id="PF00069">
    <property type="entry name" value="Pkinase"/>
    <property type="match status" value="1"/>
</dbReference>
<gene>
    <name evidence="10" type="primary">pknD_12</name>
    <name evidence="10" type="ORF">Hsar01_03980</name>
</gene>
<feature type="domain" description="Protein kinase" evidence="9">
    <location>
        <begin position="62"/>
        <end position="299"/>
    </location>
</feature>
<evidence type="ECO:0000256" key="1">
    <source>
        <dbReference type="ARBA" id="ARBA00022679"/>
    </source>
</evidence>
<dbReference type="PROSITE" id="PS00107">
    <property type="entry name" value="PROTEIN_KINASE_ATP"/>
    <property type="match status" value="1"/>
</dbReference>
<dbReference type="InterPro" id="IPR000719">
    <property type="entry name" value="Prot_kinase_dom"/>
</dbReference>
<keyword evidence="4 6" id="KW-0067">ATP-binding</keyword>
<feature type="repeat" description="TPR" evidence="5">
    <location>
        <begin position="447"/>
        <end position="480"/>
    </location>
</feature>
<keyword evidence="8" id="KW-0812">Transmembrane</keyword>
<dbReference type="PANTHER" id="PTHR43289">
    <property type="entry name" value="MITOGEN-ACTIVATED PROTEIN KINASE KINASE KINASE 20-RELATED"/>
    <property type="match status" value="1"/>
</dbReference>
<feature type="transmembrane region" description="Helical" evidence="8">
    <location>
        <begin position="321"/>
        <end position="342"/>
    </location>
</feature>
<dbReference type="PANTHER" id="PTHR43289:SF6">
    <property type="entry name" value="SERINE_THREONINE-PROTEIN KINASE NEKL-3"/>
    <property type="match status" value="1"/>
</dbReference>
<dbReference type="SUPFAM" id="SSF48452">
    <property type="entry name" value="TPR-like"/>
    <property type="match status" value="1"/>
</dbReference>
<organism evidence="10 11">
    <name type="scientific">Haloferula sargassicola</name>
    <dbReference type="NCBI Taxonomy" id="490096"/>
    <lineage>
        <taxon>Bacteria</taxon>
        <taxon>Pseudomonadati</taxon>
        <taxon>Verrucomicrobiota</taxon>
        <taxon>Verrucomicrobiia</taxon>
        <taxon>Verrucomicrobiales</taxon>
        <taxon>Verrucomicrobiaceae</taxon>
        <taxon>Haloferula</taxon>
    </lineage>
</organism>
<dbReference type="InterPro" id="IPR017441">
    <property type="entry name" value="Protein_kinase_ATP_BS"/>
</dbReference>
<dbReference type="PROSITE" id="PS50011">
    <property type="entry name" value="PROTEIN_KINASE_DOM"/>
    <property type="match status" value="1"/>
</dbReference>
<protein>
    <submittedName>
        <fullName evidence="10">Serine/threonine-protein kinase PknD</fullName>
    </submittedName>
</protein>